<name>S0FL22_RUMCE</name>
<proteinExistence type="predicted"/>
<gene>
    <name evidence="2" type="ORF">CTER_1174</name>
</gene>
<dbReference type="PATRIC" id="fig|1195236.3.peg.1478"/>
<sequence>MEETLNLILDKLGKLDKLEADINALKAEGKVTHQKLDMIIDEAATIKEQITYHDMKIQVLNDKTKAI</sequence>
<dbReference type="RefSeq" id="WP_004624624.1">
    <property type="nucleotide sequence ID" value="NZ_AORV01000025.1"/>
</dbReference>
<accession>S0FL22</accession>
<evidence type="ECO:0000256" key="1">
    <source>
        <dbReference type="SAM" id="Coils"/>
    </source>
</evidence>
<reference evidence="2 3" key="1">
    <citation type="journal article" date="2013" name="Genome Announc.">
        <title>Draft Genome Sequence of the Cellulolytic, Mesophilic, Anaerobic Bacterium Clostridium termitidis Strain CT1112 (DSM 5398).</title>
        <authorList>
            <person name="Lal S."/>
            <person name="Ramachandran U."/>
            <person name="Zhang X."/>
            <person name="Munir R."/>
            <person name="Sparling R."/>
            <person name="Levin D.B."/>
        </authorList>
    </citation>
    <scope>NUCLEOTIDE SEQUENCE [LARGE SCALE GENOMIC DNA]</scope>
    <source>
        <strain evidence="2 3">CT1112</strain>
    </source>
</reference>
<feature type="coiled-coil region" evidence="1">
    <location>
        <begin position="8"/>
        <end position="35"/>
    </location>
</feature>
<keyword evidence="3" id="KW-1185">Reference proteome</keyword>
<dbReference type="EMBL" id="AORV01000025">
    <property type="protein sequence ID" value="EMS72890.1"/>
    <property type="molecule type" value="Genomic_DNA"/>
</dbReference>
<evidence type="ECO:0000313" key="3">
    <source>
        <dbReference type="Proteomes" id="UP000014155"/>
    </source>
</evidence>
<dbReference type="Proteomes" id="UP000014155">
    <property type="component" value="Unassembled WGS sequence"/>
</dbReference>
<evidence type="ECO:0000313" key="2">
    <source>
        <dbReference type="EMBL" id="EMS72890.1"/>
    </source>
</evidence>
<comment type="caution">
    <text evidence="2">The sequence shown here is derived from an EMBL/GenBank/DDBJ whole genome shotgun (WGS) entry which is preliminary data.</text>
</comment>
<dbReference type="AlphaFoldDB" id="S0FL22"/>
<dbReference type="STRING" id="1195236.CTER_1174"/>
<organism evidence="2 3">
    <name type="scientific">Ruminiclostridium cellobioparum subsp. termitidis CT1112</name>
    <dbReference type="NCBI Taxonomy" id="1195236"/>
    <lineage>
        <taxon>Bacteria</taxon>
        <taxon>Bacillati</taxon>
        <taxon>Bacillota</taxon>
        <taxon>Clostridia</taxon>
        <taxon>Eubacteriales</taxon>
        <taxon>Oscillospiraceae</taxon>
        <taxon>Ruminiclostridium</taxon>
    </lineage>
</organism>
<keyword evidence="1" id="KW-0175">Coiled coil</keyword>
<protein>
    <submittedName>
        <fullName evidence="2">Uncharacterized protein</fullName>
    </submittedName>
</protein>